<gene>
    <name evidence="1" type="ORF">UFOVP250_145</name>
</gene>
<sequence>MSNLVMGIATGYKPIDLEPFVKSLRKHYDGAVALFMYHVDDEMQEFLNKYNVQVFGIASDIKNGVEICNYRHQLYKEFLENNFLDVERILIADSRDCVFQDNPFNHVQTTSLELFYEPALHKNCECNSWWISTIYGQGELGFLSDKYIVCAGTTMGTRQGIIEYSEKVTAEIERMKSISTGVVVDQPIVSYLYHTGVFGKDVKIYQSGQGPIATMQHHKHMLFDREGNFLNDVGSIVAVVHQWDRTGKFKDIFYNNAMGN</sequence>
<proteinExistence type="predicted"/>
<name>A0A6J5LJS2_9CAUD</name>
<protein>
    <submittedName>
        <fullName evidence="1">Uncharacterized protein</fullName>
    </submittedName>
</protein>
<accession>A0A6J5LJS2</accession>
<evidence type="ECO:0000313" key="1">
    <source>
        <dbReference type="EMBL" id="CAB4133366.1"/>
    </source>
</evidence>
<organism evidence="1">
    <name type="scientific">uncultured Caudovirales phage</name>
    <dbReference type="NCBI Taxonomy" id="2100421"/>
    <lineage>
        <taxon>Viruses</taxon>
        <taxon>Duplodnaviria</taxon>
        <taxon>Heunggongvirae</taxon>
        <taxon>Uroviricota</taxon>
        <taxon>Caudoviricetes</taxon>
        <taxon>Peduoviridae</taxon>
        <taxon>Maltschvirus</taxon>
        <taxon>Maltschvirus maltsch</taxon>
    </lineage>
</organism>
<reference evidence="1" key="1">
    <citation type="submission" date="2020-04" db="EMBL/GenBank/DDBJ databases">
        <authorList>
            <person name="Chiriac C."/>
            <person name="Salcher M."/>
            <person name="Ghai R."/>
            <person name="Kavagutti S V."/>
        </authorList>
    </citation>
    <scope>NUCLEOTIDE SEQUENCE</scope>
</reference>
<dbReference type="EMBL" id="LR796270">
    <property type="protein sequence ID" value="CAB4133366.1"/>
    <property type="molecule type" value="Genomic_DNA"/>
</dbReference>